<dbReference type="AlphaFoldDB" id="A0A2I1DDA7"/>
<gene>
    <name evidence="2" type="ORF">P168DRAFT_300669</name>
</gene>
<name>A0A2I1DDA7_ASPC2</name>
<dbReference type="EMBL" id="MSFM01000001">
    <property type="protein sequence ID" value="PKY07859.1"/>
    <property type="molecule type" value="Genomic_DNA"/>
</dbReference>
<evidence type="ECO:0000256" key="1">
    <source>
        <dbReference type="SAM" id="MobiDB-lite"/>
    </source>
</evidence>
<sequence>MSATLTAPASAKEWSDAVVKHRLGGQSIHSAELASASKMGFNQFLLCRVLWHKHTEHRSLSTKLQIKDSLKHAGKMLEELKSWSTYLDSFQSTKFIPEGTFAIPRKHQLEVETTKLEADPASFNTPIAARTRSKTQRSLNYEQTPSRKPRSDNAATFRTPVAETTSGDSLGVEEDDESTPPEEHEPTPFNPDTPIPPELVSVLFPPTIDEQIVNSALVTFLDAITLHFGLSSSWTLHRIPFTAVFKTAQFEARTDGYLRDRSGKPSVIIEVKPVIRVHNLVPIQIQETAQMVAWIKSDDDQAQRRHTTRLHVAQDRNQIFVMVAEYGQEYLDYLNDRPSSSPLRPRPAFLTMHQYGPWNTQRPEHMRELGPLLLAITMRADGEDTGN</sequence>
<dbReference type="VEuPathDB" id="FungiDB:P168DRAFT_300669"/>
<feature type="compositionally biased region" description="Acidic residues" evidence="1">
    <location>
        <begin position="171"/>
        <end position="180"/>
    </location>
</feature>
<feature type="compositionally biased region" description="Polar residues" evidence="1">
    <location>
        <begin position="136"/>
        <end position="146"/>
    </location>
</feature>
<keyword evidence="3" id="KW-1185">Reference proteome</keyword>
<proteinExistence type="predicted"/>
<comment type="caution">
    <text evidence="2">The sequence shown here is derived from an EMBL/GenBank/DDBJ whole genome shotgun (WGS) entry which is preliminary data.</text>
</comment>
<dbReference type="GeneID" id="36545975"/>
<reference evidence="2" key="1">
    <citation type="submission" date="2016-12" db="EMBL/GenBank/DDBJ databases">
        <title>The genomes of Aspergillus section Nigri reveals drivers in fungal speciation.</title>
        <authorList>
            <consortium name="DOE Joint Genome Institute"/>
            <person name="Vesth T.C."/>
            <person name="Nybo J."/>
            <person name="Theobald S."/>
            <person name="Brandl J."/>
            <person name="Frisvad J.C."/>
            <person name="Nielsen K.F."/>
            <person name="Lyhne E.K."/>
            <person name="Kogle M.E."/>
            <person name="Kuo A."/>
            <person name="Riley R."/>
            <person name="Clum A."/>
            <person name="Nolan M."/>
            <person name="Lipzen A."/>
            <person name="Salamov A."/>
            <person name="Henrissat B."/>
            <person name="Wiebenga A."/>
            <person name="De vries R.P."/>
            <person name="Grigoriev I.V."/>
            <person name="Mortensen U.H."/>
            <person name="Andersen M.R."/>
            <person name="Baker S.E."/>
        </authorList>
    </citation>
    <scope>NUCLEOTIDE SEQUENCE</scope>
    <source>
        <strain evidence="2">IBT 28561</strain>
    </source>
</reference>
<protein>
    <submittedName>
        <fullName evidence="2">Uncharacterized protein</fullName>
    </submittedName>
</protein>
<dbReference type="OrthoDB" id="3508621at2759"/>
<evidence type="ECO:0000313" key="3">
    <source>
        <dbReference type="Proteomes" id="UP000234254"/>
    </source>
</evidence>
<feature type="region of interest" description="Disordered" evidence="1">
    <location>
        <begin position="120"/>
        <end position="195"/>
    </location>
</feature>
<organism evidence="2 3">
    <name type="scientific">Aspergillus campestris (strain IBT 28561)</name>
    <dbReference type="NCBI Taxonomy" id="1392248"/>
    <lineage>
        <taxon>Eukaryota</taxon>
        <taxon>Fungi</taxon>
        <taxon>Dikarya</taxon>
        <taxon>Ascomycota</taxon>
        <taxon>Pezizomycotina</taxon>
        <taxon>Eurotiomycetes</taxon>
        <taxon>Eurotiomycetidae</taxon>
        <taxon>Eurotiales</taxon>
        <taxon>Aspergillaceae</taxon>
        <taxon>Aspergillus</taxon>
        <taxon>Aspergillus subgen. Circumdati</taxon>
    </lineage>
</organism>
<dbReference type="Proteomes" id="UP000234254">
    <property type="component" value="Unassembled WGS sequence"/>
</dbReference>
<accession>A0A2I1DDA7</accession>
<dbReference type="RefSeq" id="XP_024696453.1">
    <property type="nucleotide sequence ID" value="XM_024838451.1"/>
</dbReference>
<evidence type="ECO:0000313" key="2">
    <source>
        <dbReference type="EMBL" id="PKY07859.1"/>
    </source>
</evidence>